<reference evidence="2 3" key="1">
    <citation type="submission" date="2018-06" db="EMBL/GenBank/DDBJ databases">
        <title>Comparative genomics reveals the genomic features of Rhizophagus irregularis, R. cerebriforme, R. diaphanum and Gigaspora rosea, and their symbiotic lifestyle signature.</title>
        <authorList>
            <person name="Morin E."/>
            <person name="San Clemente H."/>
            <person name="Chen E.C.H."/>
            <person name="De La Providencia I."/>
            <person name="Hainaut M."/>
            <person name="Kuo A."/>
            <person name="Kohler A."/>
            <person name="Murat C."/>
            <person name="Tang N."/>
            <person name="Roy S."/>
            <person name="Loubradou J."/>
            <person name="Henrissat B."/>
            <person name="Grigoriev I.V."/>
            <person name="Corradi N."/>
            <person name="Roux C."/>
            <person name="Martin F.M."/>
        </authorList>
    </citation>
    <scope>NUCLEOTIDE SEQUENCE [LARGE SCALE GENOMIC DNA]</scope>
    <source>
        <strain evidence="2 3">DAOM 194757</strain>
    </source>
</reference>
<evidence type="ECO:0000313" key="3">
    <source>
        <dbReference type="Proteomes" id="UP000266673"/>
    </source>
</evidence>
<proteinExistence type="predicted"/>
<protein>
    <submittedName>
        <fullName evidence="2">Uncharacterized protein</fullName>
    </submittedName>
</protein>
<evidence type="ECO:0000313" key="2">
    <source>
        <dbReference type="EMBL" id="RIB29024.1"/>
    </source>
</evidence>
<accession>A0A397W2R4</accession>
<comment type="caution">
    <text evidence="2">The sequence shown here is derived from an EMBL/GenBank/DDBJ whole genome shotgun (WGS) entry which is preliminary data.</text>
</comment>
<name>A0A397W2R4_9GLOM</name>
<dbReference type="Proteomes" id="UP000266673">
    <property type="component" value="Unassembled WGS sequence"/>
</dbReference>
<gene>
    <name evidence="2" type="ORF">C2G38_2156493</name>
</gene>
<sequence>MLFIEICLGALFWELKSAVFPFNGLPDKAIIIEISHNRKETDDFVTNSIDNQRTRQHNTCLHYNDSVSSVNTYENSDLNVHLKEQYDLISEKNDELTSE</sequence>
<dbReference type="AlphaFoldDB" id="A0A397W2R4"/>
<evidence type="ECO:0000256" key="1">
    <source>
        <dbReference type="SAM" id="SignalP"/>
    </source>
</evidence>
<feature type="signal peptide" evidence="1">
    <location>
        <begin position="1"/>
        <end position="18"/>
    </location>
</feature>
<keyword evidence="3" id="KW-1185">Reference proteome</keyword>
<dbReference type="EMBL" id="QKWP01000049">
    <property type="protein sequence ID" value="RIB29024.1"/>
    <property type="molecule type" value="Genomic_DNA"/>
</dbReference>
<feature type="chain" id="PRO_5017420080" evidence="1">
    <location>
        <begin position="19"/>
        <end position="99"/>
    </location>
</feature>
<organism evidence="2 3">
    <name type="scientific">Gigaspora rosea</name>
    <dbReference type="NCBI Taxonomy" id="44941"/>
    <lineage>
        <taxon>Eukaryota</taxon>
        <taxon>Fungi</taxon>
        <taxon>Fungi incertae sedis</taxon>
        <taxon>Mucoromycota</taxon>
        <taxon>Glomeromycotina</taxon>
        <taxon>Glomeromycetes</taxon>
        <taxon>Diversisporales</taxon>
        <taxon>Gigasporaceae</taxon>
        <taxon>Gigaspora</taxon>
    </lineage>
</organism>
<keyword evidence="1" id="KW-0732">Signal</keyword>